<name>A0AAN9TJ60_9HEMI</name>
<dbReference type="EMBL" id="JBBCAQ010000037">
    <property type="protein sequence ID" value="KAK7574492.1"/>
    <property type="molecule type" value="Genomic_DNA"/>
</dbReference>
<proteinExistence type="predicted"/>
<evidence type="ECO:0000256" key="3">
    <source>
        <dbReference type="ARBA" id="ARBA00022729"/>
    </source>
</evidence>
<evidence type="ECO:0000313" key="9">
    <source>
        <dbReference type="Proteomes" id="UP001367676"/>
    </source>
</evidence>
<feature type="domain" description="GOST seven transmembrane" evidence="7">
    <location>
        <begin position="238"/>
        <end position="480"/>
    </location>
</feature>
<keyword evidence="5 6" id="KW-0472">Membrane</keyword>
<dbReference type="AlphaFoldDB" id="A0AAN9TJ60"/>
<dbReference type="PANTHER" id="PTHR21229:SF2">
    <property type="entry name" value="RE59932P"/>
    <property type="match status" value="1"/>
</dbReference>
<dbReference type="PANTHER" id="PTHR21229">
    <property type="entry name" value="LUNG SEVEN TRANSMEMBRANE RECEPTOR"/>
    <property type="match status" value="1"/>
</dbReference>
<comment type="caution">
    <text evidence="8">The sequence shown here is derived from an EMBL/GenBank/DDBJ whole genome shotgun (WGS) entry which is preliminary data.</text>
</comment>
<feature type="transmembrane region" description="Helical" evidence="6">
    <location>
        <begin position="344"/>
        <end position="362"/>
    </location>
</feature>
<dbReference type="InterPro" id="IPR053937">
    <property type="entry name" value="GOST_TM"/>
</dbReference>
<evidence type="ECO:0000256" key="1">
    <source>
        <dbReference type="ARBA" id="ARBA00004141"/>
    </source>
</evidence>
<dbReference type="InterPro" id="IPR009637">
    <property type="entry name" value="GPR107/GPR108-like"/>
</dbReference>
<dbReference type="GO" id="GO:0005794">
    <property type="term" value="C:Golgi apparatus"/>
    <property type="evidence" value="ECO:0007669"/>
    <property type="project" value="TreeGrafter"/>
</dbReference>
<keyword evidence="9" id="KW-1185">Reference proteome</keyword>
<evidence type="ECO:0000256" key="2">
    <source>
        <dbReference type="ARBA" id="ARBA00022692"/>
    </source>
</evidence>
<dbReference type="Proteomes" id="UP001367676">
    <property type="component" value="Unassembled WGS sequence"/>
</dbReference>
<evidence type="ECO:0000256" key="6">
    <source>
        <dbReference type="SAM" id="Phobius"/>
    </source>
</evidence>
<dbReference type="GO" id="GO:0016020">
    <property type="term" value="C:membrane"/>
    <property type="evidence" value="ECO:0007669"/>
    <property type="project" value="UniProtKB-SubCell"/>
</dbReference>
<sequence length="535" mass="62352">MFFLCSISFVLIEARIHQLKIEDDNRRYIRLMSFGFYEHGFLQINFTNFTYTVSPTTDLPTTLFGFTLEKMQNSAVDPHMKPYREKCLLDDESNLMQLNDNITFFVLDFKNKLVRVNCSEQSGMANLYFYKDMPVIKSPNNGLPTDETSQNSQNYVDVPKGESCSRNFTLPLESNSTTGYSTKLVMYVPGSNEEGLYKFFFHSCGNYPDPIVVSNFVADIEEFNENHNYLSAGEMLLPRLYYEMSLLFFPWAVIWIYTLCMSKHPVYKIHYLMAALIILKSLGLLFHGINYHYIGTKGKHVAMWATLYYIIHLLRGSVLFITIILIGTGWTFIKHFLSPKDKKIFMIVIPLQVFANIAEIIIDESEEGDAEHKIWLDVFTFVDLICCFAILFPIVWSIKHLQDASQTDGKAAINLKKLKLFRHFYVLIVCYIYFTRIIVYLLKMTVPFKYEWLDKFFKEIATLVFFILTGYKFRPASDNPYLHVPREEDEDMDVVISKCGLTEGLTKLSRINNEYGDDDKDSLLIYKRESSYDYD</sequence>
<dbReference type="Pfam" id="PF06814">
    <property type="entry name" value="GOST_TM"/>
    <property type="match status" value="1"/>
</dbReference>
<gene>
    <name evidence="8" type="ORF">V9T40_011683</name>
</gene>
<evidence type="ECO:0000256" key="4">
    <source>
        <dbReference type="ARBA" id="ARBA00022989"/>
    </source>
</evidence>
<keyword evidence="4 6" id="KW-1133">Transmembrane helix</keyword>
<feature type="transmembrane region" description="Helical" evidence="6">
    <location>
        <begin position="240"/>
        <end position="259"/>
    </location>
</feature>
<comment type="subcellular location">
    <subcellularLocation>
        <location evidence="1">Membrane</location>
        <topology evidence="1">Multi-pass membrane protein</topology>
    </subcellularLocation>
</comment>
<protein>
    <recommendedName>
        <fullName evidence="7">GOST seven transmembrane domain-containing protein</fullName>
    </recommendedName>
</protein>
<feature type="transmembrane region" description="Helical" evidence="6">
    <location>
        <begin position="424"/>
        <end position="444"/>
    </location>
</feature>
<keyword evidence="2 6" id="KW-0812">Transmembrane</keyword>
<evidence type="ECO:0000259" key="7">
    <source>
        <dbReference type="Pfam" id="PF06814"/>
    </source>
</evidence>
<evidence type="ECO:0000256" key="5">
    <source>
        <dbReference type="ARBA" id="ARBA00023136"/>
    </source>
</evidence>
<feature type="transmembrane region" description="Helical" evidence="6">
    <location>
        <begin position="374"/>
        <end position="396"/>
    </location>
</feature>
<organism evidence="8 9">
    <name type="scientific">Parthenolecanium corni</name>
    <dbReference type="NCBI Taxonomy" id="536013"/>
    <lineage>
        <taxon>Eukaryota</taxon>
        <taxon>Metazoa</taxon>
        <taxon>Ecdysozoa</taxon>
        <taxon>Arthropoda</taxon>
        <taxon>Hexapoda</taxon>
        <taxon>Insecta</taxon>
        <taxon>Pterygota</taxon>
        <taxon>Neoptera</taxon>
        <taxon>Paraneoptera</taxon>
        <taxon>Hemiptera</taxon>
        <taxon>Sternorrhyncha</taxon>
        <taxon>Coccoidea</taxon>
        <taxon>Coccidae</taxon>
        <taxon>Parthenolecanium</taxon>
    </lineage>
</organism>
<feature type="transmembrane region" description="Helical" evidence="6">
    <location>
        <begin position="309"/>
        <end position="332"/>
    </location>
</feature>
<evidence type="ECO:0000313" key="8">
    <source>
        <dbReference type="EMBL" id="KAK7574492.1"/>
    </source>
</evidence>
<keyword evidence="3" id="KW-0732">Signal</keyword>
<reference evidence="8 9" key="1">
    <citation type="submission" date="2024-03" db="EMBL/GenBank/DDBJ databases">
        <title>Adaptation during the transition from Ophiocordyceps entomopathogen to insect associate is accompanied by gene loss and intensified selection.</title>
        <authorList>
            <person name="Ward C.M."/>
            <person name="Onetto C.A."/>
            <person name="Borneman A.R."/>
        </authorList>
    </citation>
    <scope>NUCLEOTIDE SEQUENCE [LARGE SCALE GENOMIC DNA]</scope>
    <source>
        <strain evidence="8">AWRI1</strain>
        <tissue evidence="8">Single Adult Female</tissue>
    </source>
</reference>
<feature type="transmembrane region" description="Helical" evidence="6">
    <location>
        <begin position="271"/>
        <end position="289"/>
    </location>
</feature>
<accession>A0AAN9TJ60</accession>